<dbReference type="Pfam" id="PF08021">
    <property type="entry name" value="FAD_binding_9"/>
    <property type="match status" value="1"/>
</dbReference>
<feature type="domain" description="FAD-binding FR-type" evidence="1">
    <location>
        <begin position="3"/>
        <end position="128"/>
    </location>
</feature>
<dbReference type="Proteomes" id="UP000632454">
    <property type="component" value="Unassembled WGS sequence"/>
</dbReference>
<comment type="caution">
    <text evidence="2">The sequence shown here is derived from an EMBL/GenBank/DDBJ whole genome shotgun (WGS) entry which is preliminary data.</text>
</comment>
<dbReference type="InterPro" id="IPR017927">
    <property type="entry name" value="FAD-bd_FR_type"/>
</dbReference>
<dbReference type="PANTHER" id="PTHR30157">
    <property type="entry name" value="FERRIC REDUCTASE, NADPH-DEPENDENT"/>
    <property type="match status" value="1"/>
</dbReference>
<dbReference type="CDD" id="cd06193">
    <property type="entry name" value="siderophore_interacting"/>
    <property type="match status" value="1"/>
</dbReference>
<dbReference type="InterPro" id="IPR039374">
    <property type="entry name" value="SIP_fam"/>
</dbReference>
<dbReference type="RefSeq" id="WP_188492157.1">
    <property type="nucleotide sequence ID" value="NZ_BMCS01000003.1"/>
</dbReference>
<name>A0ABQ1V5I7_9NOCA</name>
<protein>
    <submittedName>
        <fullName evidence="2">Siderophore-interacting protein</fullName>
    </submittedName>
</protein>
<keyword evidence="3" id="KW-1185">Reference proteome</keyword>
<dbReference type="Gene3D" id="2.40.30.10">
    <property type="entry name" value="Translation factors"/>
    <property type="match status" value="1"/>
</dbReference>
<dbReference type="Pfam" id="PF04954">
    <property type="entry name" value="SIP"/>
    <property type="match status" value="1"/>
</dbReference>
<gene>
    <name evidence="2" type="ORF">GCM10007298_39410</name>
</gene>
<sequence>MARKLNTMVVTRTEWITAHMVRVHLGGPGFAEFDASDDTDSYIKIIFGRPGVDYPEPFDLERIRSEFAADDQPAVRTYTVRSVDTERQEIAVDFVVHGESGIAGPWAASARPGDVVRFNGPGSGYRPDPAAPWHLMASDEAGLPALASALEALPDTAIAKVFIEVAGPDDELTLVAPSGADITWIHRGAGSDEADDAVAGDNAPVIAAVRAAEWLDGEPQVFIHGEAQAVMHNLRRYVRRERGVSAKNASISGYWRRGRTEDGFRQWKAELRKEEEKAGSAL</sequence>
<dbReference type="PANTHER" id="PTHR30157:SF0">
    <property type="entry name" value="NADPH-DEPENDENT FERRIC-CHELATE REDUCTASE"/>
    <property type="match status" value="1"/>
</dbReference>
<dbReference type="InterPro" id="IPR013113">
    <property type="entry name" value="SIP_FAD-bd"/>
</dbReference>
<dbReference type="Gene3D" id="3.40.50.80">
    <property type="entry name" value="Nucleotide-binding domain of ferredoxin-NADP reductase (FNR) module"/>
    <property type="match status" value="1"/>
</dbReference>
<evidence type="ECO:0000259" key="1">
    <source>
        <dbReference type="PROSITE" id="PS51384"/>
    </source>
</evidence>
<evidence type="ECO:0000313" key="2">
    <source>
        <dbReference type="EMBL" id="GGF39799.1"/>
    </source>
</evidence>
<dbReference type="SUPFAM" id="SSF63380">
    <property type="entry name" value="Riboflavin synthase domain-like"/>
    <property type="match status" value="1"/>
</dbReference>
<dbReference type="InterPro" id="IPR039261">
    <property type="entry name" value="FNR_nucleotide-bd"/>
</dbReference>
<dbReference type="PROSITE" id="PS51384">
    <property type="entry name" value="FAD_FR"/>
    <property type="match status" value="1"/>
</dbReference>
<dbReference type="InterPro" id="IPR007037">
    <property type="entry name" value="SIP_rossman_dom"/>
</dbReference>
<dbReference type="InterPro" id="IPR017938">
    <property type="entry name" value="Riboflavin_synthase-like_b-brl"/>
</dbReference>
<evidence type="ECO:0000313" key="3">
    <source>
        <dbReference type="Proteomes" id="UP000632454"/>
    </source>
</evidence>
<dbReference type="EMBL" id="BMCS01000003">
    <property type="protein sequence ID" value="GGF39799.1"/>
    <property type="molecule type" value="Genomic_DNA"/>
</dbReference>
<accession>A0ABQ1V5I7</accession>
<proteinExistence type="predicted"/>
<reference evidence="3" key="1">
    <citation type="journal article" date="2019" name="Int. J. Syst. Evol. Microbiol.">
        <title>The Global Catalogue of Microorganisms (GCM) 10K type strain sequencing project: providing services to taxonomists for standard genome sequencing and annotation.</title>
        <authorList>
            <consortium name="The Broad Institute Genomics Platform"/>
            <consortium name="The Broad Institute Genome Sequencing Center for Infectious Disease"/>
            <person name="Wu L."/>
            <person name="Ma J."/>
        </authorList>
    </citation>
    <scope>NUCLEOTIDE SEQUENCE [LARGE SCALE GENOMIC DNA]</scope>
    <source>
        <strain evidence="3">CCM 7855</strain>
    </source>
</reference>
<organism evidence="2 3">
    <name type="scientific">Williamsia phyllosphaerae</name>
    <dbReference type="NCBI Taxonomy" id="885042"/>
    <lineage>
        <taxon>Bacteria</taxon>
        <taxon>Bacillati</taxon>
        <taxon>Actinomycetota</taxon>
        <taxon>Actinomycetes</taxon>
        <taxon>Mycobacteriales</taxon>
        <taxon>Nocardiaceae</taxon>
        <taxon>Williamsia</taxon>
    </lineage>
</organism>